<evidence type="ECO:0000313" key="1">
    <source>
        <dbReference type="EMBL" id="WHY85086.1"/>
    </source>
</evidence>
<protein>
    <submittedName>
        <fullName evidence="1">Hydrolase</fullName>
    </submittedName>
</protein>
<dbReference type="EMBL" id="CP126114">
    <property type="protein sequence ID" value="WHY85086.1"/>
    <property type="molecule type" value="Genomic_DNA"/>
</dbReference>
<dbReference type="KEGG" id="nnv:QNH39_20915"/>
<sequence>MEEQKKTYYIDVGTGGISQSATGSTWSYKIQATDEEITELRELFNQNYSTEWKNFFRAHIPYLEYHHDRSNDAYDSTIQQVYGMLHKLGDDEAKSHIENMNILPNGD</sequence>
<keyword evidence="1" id="KW-0378">Hydrolase</keyword>
<dbReference type="GO" id="GO:0016787">
    <property type="term" value="F:hydrolase activity"/>
    <property type="evidence" value="ECO:0007669"/>
    <property type="project" value="UniProtKB-KW"/>
</dbReference>
<reference evidence="1" key="1">
    <citation type="submission" date="2023-05" db="EMBL/GenBank/DDBJ databases">
        <title>Comparative genomics of Bacillaceae isolates and their secondary metabolite potential.</title>
        <authorList>
            <person name="Song L."/>
            <person name="Nielsen L.J."/>
            <person name="Mohite O."/>
            <person name="Xu X."/>
            <person name="Weber T."/>
            <person name="Kovacs A.T."/>
        </authorList>
    </citation>
    <scope>NUCLEOTIDE SEQUENCE</scope>
    <source>
        <strain evidence="1">XLM17</strain>
    </source>
</reference>
<gene>
    <name evidence="1" type="ORF">QNH39_20915</name>
</gene>
<keyword evidence="2" id="KW-1185">Reference proteome</keyword>
<dbReference type="AlphaFoldDB" id="A0AA95MPZ5"/>
<dbReference type="RefSeq" id="WP_066091081.1">
    <property type="nucleotide sequence ID" value="NZ_CP126114.1"/>
</dbReference>
<organism evidence="1 2">
    <name type="scientific">Neobacillus novalis</name>
    <dbReference type="NCBI Taxonomy" id="220687"/>
    <lineage>
        <taxon>Bacteria</taxon>
        <taxon>Bacillati</taxon>
        <taxon>Bacillota</taxon>
        <taxon>Bacilli</taxon>
        <taxon>Bacillales</taxon>
        <taxon>Bacillaceae</taxon>
        <taxon>Neobacillus</taxon>
    </lineage>
</organism>
<accession>A0AA95MPZ5</accession>
<name>A0AA95MPZ5_9BACI</name>
<dbReference type="Proteomes" id="UP001178288">
    <property type="component" value="Chromosome"/>
</dbReference>
<proteinExistence type="predicted"/>
<evidence type="ECO:0000313" key="2">
    <source>
        <dbReference type="Proteomes" id="UP001178288"/>
    </source>
</evidence>